<dbReference type="InterPro" id="IPR010266">
    <property type="entry name" value="NnrS"/>
</dbReference>
<dbReference type="PANTHER" id="PTHR39341">
    <property type="entry name" value="BSL7085 PROTEIN"/>
    <property type="match status" value="1"/>
</dbReference>
<dbReference type="Proteomes" id="UP000094056">
    <property type="component" value="Unassembled WGS sequence"/>
</dbReference>
<name>A0A1E3XCN5_9BACT</name>
<dbReference type="SUPFAM" id="SSF140683">
    <property type="entry name" value="SP0561-like"/>
    <property type="match status" value="2"/>
</dbReference>
<feature type="transmembrane region" description="Helical" evidence="1">
    <location>
        <begin position="477"/>
        <end position="501"/>
    </location>
</feature>
<dbReference type="SUPFAM" id="SSF81442">
    <property type="entry name" value="Cytochrome c oxidase subunit I-like"/>
    <property type="match status" value="2"/>
</dbReference>
<dbReference type="EMBL" id="MAYW01000030">
    <property type="protein sequence ID" value="ODS33391.1"/>
    <property type="molecule type" value="Genomic_DNA"/>
</dbReference>
<accession>A0A1E3XCN5</accession>
<dbReference type="InterPro" id="IPR015077">
    <property type="entry name" value="DUF1858"/>
</dbReference>
<dbReference type="Pfam" id="PF05940">
    <property type="entry name" value="NnrS"/>
    <property type="match status" value="1"/>
</dbReference>
<dbReference type="InterPro" id="IPR038062">
    <property type="entry name" value="ScdA-like_N_sf"/>
</dbReference>
<dbReference type="Gene3D" id="1.20.210.10">
    <property type="entry name" value="Cytochrome c oxidase-like, subunit I domain"/>
    <property type="match status" value="1"/>
</dbReference>
<feature type="transmembrane region" description="Helical" evidence="1">
    <location>
        <begin position="171"/>
        <end position="189"/>
    </location>
</feature>
<protein>
    <recommendedName>
        <fullName evidence="2">DUF1858 domain-containing protein</fullName>
    </recommendedName>
</protein>
<feature type="transmembrane region" description="Helical" evidence="1">
    <location>
        <begin position="311"/>
        <end position="329"/>
    </location>
</feature>
<comment type="caution">
    <text evidence="3">The sequence shown here is derived from an EMBL/GenBank/DDBJ whole genome shotgun (WGS) entry which is preliminary data.</text>
</comment>
<dbReference type="Pfam" id="PF08984">
    <property type="entry name" value="DUF1858"/>
    <property type="match status" value="1"/>
</dbReference>
<organism evidence="3 4">
    <name type="scientific">Candidatus Scalindua rubra</name>
    <dbReference type="NCBI Taxonomy" id="1872076"/>
    <lineage>
        <taxon>Bacteria</taxon>
        <taxon>Pseudomonadati</taxon>
        <taxon>Planctomycetota</taxon>
        <taxon>Candidatus Brocadiia</taxon>
        <taxon>Candidatus Brocadiales</taxon>
        <taxon>Candidatus Scalinduaceae</taxon>
        <taxon>Candidatus Scalindua</taxon>
    </lineage>
</organism>
<gene>
    <name evidence="3" type="ORF">SCARUB_01500</name>
</gene>
<feature type="transmembrane region" description="Helical" evidence="1">
    <location>
        <begin position="101"/>
        <end position="122"/>
    </location>
</feature>
<dbReference type="Gene3D" id="1.10.3910.10">
    <property type="entry name" value="SP0561-like"/>
    <property type="match status" value="2"/>
</dbReference>
<evidence type="ECO:0000313" key="3">
    <source>
        <dbReference type="EMBL" id="ODS33391.1"/>
    </source>
</evidence>
<evidence type="ECO:0000259" key="2">
    <source>
        <dbReference type="Pfam" id="PF08984"/>
    </source>
</evidence>
<keyword evidence="1" id="KW-0472">Membrane</keyword>
<feature type="transmembrane region" description="Helical" evidence="1">
    <location>
        <begin position="201"/>
        <end position="224"/>
    </location>
</feature>
<feature type="transmembrane region" description="Helical" evidence="1">
    <location>
        <begin position="341"/>
        <end position="361"/>
    </location>
</feature>
<sequence length="589" mass="67208">MSTYFFLLLQSSMEINRNTIIKNLVKKHPETLAVFRKYNLVIAGGVRGPNEPLAFFSKAHEVDYDEILKELKEAIEKGVDENTETIELKEDKVYERFVKTAILMTLTVGVTFGAIILTYIGAKENFRSLLHPIVQVHGHAQLFGWVGLCIIGFAYYIVPRVKNVELKYRELTTTSYWLMIIGTIIRIFAQPYSNETTNVLLPISGVLEFAAVATFAFIIFSTVLASKEKKEAYDKFIKAGVVWFLVCSIINFFMDVYMFFTNTHEIPGTFYSPFVHVFFLGFVFMFIFAVNIRTVYAFLDVGTARTSAVNTTFWLLNLTVPVYFISNSLNYQFPFLLKVSYLTTYLVAFSLLLFVYGIRIFERSTRELDDVVMDRSYAKTIRAAYAWLIIGVLILGAKTLLKPFSEQQYLFHGAANHALAVGFVTMMIIGYASKMVPTFKGVNMYSIRLSDVSFFLINIGCFLRVSTQVMIGLKGDFYYSLIGFSGWIELAAIGIFGFNIWKTMNAQDEEEEPKDTLTEITKNTNIANVVEQYPETLDVFLEFGFKQLSNPVARKTIAKMFTIEQATKIHPVEIDTLLKTLNEKIKKHK</sequence>
<feature type="transmembrane region" description="Helical" evidence="1">
    <location>
        <begin position="236"/>
        <end position="254"/>
    </location>
</feature>
<feature type="transmembrane region" description="Helical" evidence="1">
    <location>
        <begin position="382"/>
        <end position="401"/>
    </location>
</feature>
<proteinExistence type="predicted"/>
<dbReference type="InterPro" id="IPR023883">
    <property type="entry name" value="CHP03980_redox-disulphide"/>
</dbReference>
<feature type="transmembrane region" description="Helical" evidence="1">
    <location>
        <begin position="142"/>
        <end position="159"/>
    </location>
</feature>
<reference evidence="3 4" key="1">
    <citation type="submission" date="2016-07" db="EMBL/GenBank/DDBJ databases">
        <title>Draft genome of Scalindua rubra, obtained from a brine-seawater interface in the Red Sea, sheds light on salt adaptation in anammox bacteria.</title>
        <authorList>
            <person name="Speth D.R."/>
            <person name="Lagkouvardos I."/>
            <person name="Wang Y."/>
            <person name="Qian P.-Y."/>
            <person name="Dutilh B.E."/>
            <person name="Jetten M.S."/>
        </authorList>
    </citation>
    <scope>NUCLEOTIDE SEQUENCE [LARGE SCALE GENOMIC DNA]</scope>
    <source>
        <strain evidence="3">BSI-1</strain>
    </source>
</reference>
<feature type="domain" description="DUF1858" evidence="2">
    <location>
        <begin position="520"/>
        <end position="578"/>
    </location>
</feature>
<keyword evidence="1" id="KW-1133">Transmembrane helix</keyword>
<evidence type="ECO:0000313" key="4">
    <source>
        <dbReference type="Proteomes" id="UP000094056"/>
    </source>
</evidence>
<dbReference type="AlphaFoldDB" id="A0A1E3XCN5"/>
<feature type="transmembrane region" description="Helical" evidence="1">
    <location>
        <begin position="413"/>
        <end position="432"/>
    </location>
</feature>
<dbReference type="PANTHER" id="PTHR39341:SF1">
    <property type="entry name" value="DUF1858 DOMAIN-CONTAINING PROTEIN"/>
    <property type="match status" value="1"/>
</dbReference>
<dbReference type="InterPro" id="IPR036927">
    <property type="entry name" value="Cyt_c_oxase-like_su1_sf"/>
</dbReference>
<feature type="transmembrane region" description="Helical" evidence="1">
    <location>
        <begin position="452"/>
        <end position="471"/>
    </location>
</feature>
<evidence type="ECO:0000256" key="1">
    <source>
        <dbReference type="SAM" id="Phobius"/>
    </source>
</evidence>
<feature type="transmembrane region" description="Helical" evidence="1">
    <location>
        <begin position="274"/>
        <end position="299"/>
    </location>
</feature>
<keyword evidence="1" id="KW-0812">Transmembrane</keyword>